<organism evidence="13 14">
    <name type="scientific">Galdieria yellowstonensis</name>
    <dbReference type="NCBI Taxonomy" id="3028027"/>
    <lineage>
        <taxon>Eukaryota</taxon>
        <taxon>Rhodophyta</taxon>
        <taxon>Bangiophyceae</taxon>
        <taxon>Galdieriales</taxon>
        <taxon>Galdieriaceae</taxon>
        <taxon>Galdieria</taxon>
    </lineage>
</organism>
<proteinExistence type="predicted"/>
<accession>A0AAV9IJJ5</accession>
<evidence type="ECO:0000313" key="14">
    <source>
        <dbReference type="Proteomes" id="UP001300502"/>
    </source>
</evidence>
<dbReference type="InterPro" id="IPR045260">
    <property type="entry name" value="Sec12-like"/>
</dbReference>
<dbReference type="InterPro" id="IPR036322">
    <property type="entry name" value="WD40_repeat_dom_sf"/>
</dbReference>
<dbReference type="PANTHER" id="PTHR23284">
    <property type="entry name" value="PROLACTIN REGULATORY ELEMENT BINDING PROTEIN"/>
    <property type="match status" value="1"/>
</dbReference>
<dbReference type="GO" id="GO:0005085">
    <property type="term" value="F:guanyl-nucleotide exchange factor activity"/>
    <property type="evidence" value="ECO:0007669"/>
    <property type="project" value="InterPro"/>
</dbReference>
<dbReference type="PANTHER" id="PTHR23284:SF0">
    <property type="entry name" value="PROLACTIN REGULATORY ELEMENT-BINDING PROTEIN"/>
    <property type="match status" value="1"/>
</dbReference>
<protein>
    <submittedName>
        <fullName evidence="13">Uncharacterized protein</fullName>
    </submittedName>
</protein>
<keyword evidence="5" id="KW-0677">Repeat</keyword>
<keyword evidence="8" id="KW-0653">Protein transport</keyword>
<keyword evidence="6" id="KW-0256">Endoplasmic reticulum</keyword>
<evidence type="ECO:0000256" key="6">
    <source>
        <dbReference type="ARBA" id="ARBA00022824"/>
    </source>
</evidence>
<evidence type="ECO:0000256" key="4">
    <source>
        <dbReference type="ARBA" id="ARBA00022692"/>
    </source>
</evidence>
<reference evidence="13 14" key="1">
    <citation type="submission" date="2022-07" db="EMBL/GenBank/DDBJ databases">
        <title>Genome-wide signatures of adaptation to extreme environments.</title>
        <authorList>
            <person name="Cho C.H."/>
            <person name="Yoon H.S."/>
        </authorList>
    </citation>
    <scope>NUCLEOTIDE SEQUENCE [LARGE SCALE GENOMIC DNA]</scope>
    <source>
        <strain evidence="13 14">108.79 E11</strain>
    </source>
</reference>
<evidence type="ECO:0000256" key="1">
    <source>
        <dbReference type="ARBA" id="ARBA00004389"/>
    </source>
</evidence>
<dbReference type="SUPFAM" id="SSF50978">
    <property type="entry name" value="WD40 repeat-like"/>
    <property type="match status" value="1"/>
</dbReference>
<evidence type="ECO:0000256" key="8">
    <source>
        <dbReference type="ARBA" id="ARBA00022927"/>
    </source>
</evidence>
<dbReference type="GO" id="GO:0015031">
    <property type="term" value="P:protein transport"/>
    <property type="evidence" value="ECO:0007669"/>
    <property type="project" value="UniProtKB-KW"/>
</dbReference>
<keyword evidence="7" id="KW-0931">ER-Golgi transport</keyword>
<comment type="caution">
    <text evidence="13">The sequence shown here is derived from an EMBL/GenBank/DDBJ whole genome shotgun (WGS) entry which is preliminary data.</text>
</comment>
<evidence type="ECO:0000256" key="12">
    <source>
        <dbReference type="SAM" id="Phobius"/>
    </source>
</evidence>
<dbReference type="EMBL" id="JANCYU010000051">
    <property type="protein sequence ID" value="KAK4527371.1"/>
    <property type="molecule type" value="Genomic_DNA"/>
</dbReference>
<name>A0AAV9IJJ5_9RHOD</name>
<keyword evidence="4 12" id="KW-0812">Transmembrane</keyword>
<dbReference type="InterPro" id="IPR001680">
    <property type="entry name" value="WD40_rpt"/>
</dbReference>
<dbReference type="InterPro" id="IPR015943">
    <property type="entry name" value="WD40/YVTN_repeat-like_dom_sf"/>
</dbReference>
<dbReference type="InterPro" id="IPR019775">
    <property type="entry name" value="WD40_repeat_CS"/>
</dbReference>
<keyword evidence="14" id="KW-1185">Reference proteome</keyword>
<dbReference type="Pfam" id="PF00400">
    <property type="entry name" value="WD40"/>
    <property type="match status" value="1"/>
</dbReference>
<dbReference type="PROSITE" id="PS50294">
    <property type="entry name" value="WD_REPEATS_REGION"/>
    <property type="match status" value="1"/>
</dbReference>
<dbReference type="PROSITE" id="PS50082">
    <property type="entry name" value="WD_REPEATS_2"/>
    <property type="match status" value="1"/>
</dbReference>
<keyword evidence="10 12" id="KW-0472">Membrane</keyword>
<evidence type="ECO:0000256" key="3">
    <source>
        <dbReference type="ARBA" id="ARBA00022574"/>
    </source>
</evidence>
<feature type="transmembrane region" description="Helical" evidence="12">
    <location>
        <begin position="400"/>
        <end position="420"/>
    </location>
</feature>
<dbReference type="Proteomes" id="UP001300502">
    <property type="component" value="Unassembled WGS sequence"/>
</dbReference>
<dbReference type="GO" id="GO:0006888">
    <property type="term" value="P:endoplasmic reticulum to Golgi vesicle-mediated transport"/>
    <property type="evidence" value="ECO:0007669"/>
    <property type="project" value="TreeGrafter"/>
</dbReference>
<dbReference type="PROSITE" id="PS00678">
    <property type="entry name" value="WD_REPEATS_1"/>
    <property type="match status" value="1"/>
</dbReference>
<evidence type="ECO:0000256" key="10">
    <source>
        <dbReference type="ARBA" id="ARBA00023136"/>
    </source>
</evidence>
<dbReference type="Gene3D" id="2.130.10.10">
    <property type="entry name" value="YVTN repeat-like/Quinoprotein amine dehydrogenase"/>
    <property type="match status" value="1"/>
</dbReference>
<sequence>MSWWIPAFIDNLGFPLYFCEKLSEAENYFCIGGGGGAAQTGVPNYVKVICWTGSRLMTIDEKKLDDVPTSACVFKRSLCVVVGPDICFFTVTQEQNTLVWQTKFRPDSNVQVRQTVVSCSEAANLLAVGNDEGRIRIYALDSTWAKDCRPPQTVLLHQKSIAEMDFSQDGALLVSVSLDRNCCIWDSRTGTKLMTLDNPPVRRYGIKAHFRCCQFSRVSAVEPKILYTVDVSLDSGTFISGWRVDKWQSVFSRKVSQDPVTFLSSCVIDGREYIAVGTNEGDVMIWGHDPEQKKFLLEEASVTRETGSHLAITRQDDNHSSGQGGWLFPLCTTQVPRFSPFRLSKKYPLHFLPVTGLSWSAPSEKNNSSSPWLLVTCADGYIRMMPIALHPDNEDTSTNIFWLLFPWWWIILFAILYSIFS</sequence>
<evidence type="ECO:0000256" key="5">
    <source>
        <dbReference type="ARBA" id="ARBA00022737"/>
    </source>
</evidence>
<comment type="subcellular location">
    <subcellularLocation>
        <location evidence="1">Endoplasmic reticulum membrane</location>
        <topology evidence="1">Single-pass membrane protein</topology>
    </subcellularLocation>
</comment>
<dbReference type="GO" id="GO:0005789">
    <property type="term" value="C:endoplasmic reticulum membrane"/>
    <property type="evidence" value="ECO:0007669"/>
    <property type="project" value="UniProtKB-SubCell"/>
</dbReference>
<gene>
    <name evidence="13" type="ORF">GAYE_SCF39G5293</name>
</gene>
<evidence type="ECO:0000256" key="9">
    <source>
        <dbReference type="ARBA" id="ARBA00022989"/>
    </source>
</evidence>
<keyword evidence="3 11" id="KW-0853">WD repeat</keyword>
<dbReference type="SMART" id="SM00320">
    <property type="entry name" value="WD40"/>
    <property type="match status" value="3"/>
</dbReference>
<keyword evidence="2" id="KW-0813">Transport</keyword>
<dbReference type="AlphaFoldDB" id="A0AAV9IJJ5"/>
<keyword evidence="9 12" id="KW-1133">Transmembrane helix</keyword>
<evidence type="ECO:0000256" key="11">
    <source>
        <dbReference type="PROSITE-ProRule" id="PRU00221"/>
    </source>
</evidence>
<dbReference type="GO" id="GO:0003400">
    <property type="term" value="P:regulation of COPII vesicle coating"/>
    <property type="evidence" value="ECO:0007669"/>
    <property type="project" value="TreeGrafter"/>
</dbReference>
<evidence type="ECO:0000256" key="2">
    <source>
        <dbReference type="ARBA" id="ARBA00022448"/>
    </source>
</evidence>
<feature type="repeat" description="WD" evidence="11">
    <location>
        <begin position="154"/>
        <end position="195"/>
    </location>
</feature>
<evidence type="ECO:0000313" key="13">
    <source>
        <dbReference type="EMBL" id="KAK4527371.1"/>
    </source>
</evidence>
<evidence type="ECO:0000256" key="7">
    <source>
        <dbReference type="ARBA" id="ARBA00022892"/>
    </source>
</evidence>